<evidence type="ECO:0000313" key="5">
    <source>
        <dbReference type="Proteomes" id="UP001188597"/>
    </source>
</evidence>
<dbReference type="GO" id="GO:0008168">
    <property type="term" value="F:methyltransferase activity"/>
    <property type="evidence" value="ECO:0007669"/>
    <property type="project" value="UniProtKB-KW"/>
</dbReference>
<dbReference type="Proteomes" id="UP001188597">
    <property type="component" value="Unassembled WGS sequence"/>
</dbReference>
<dbReference type="AlphaFoldDB" id="A0AA88XD34"/>
<dbReference type="InterPro" id="IPR051419">
    <property type="entry name" value="Lys/N-term_MeTrsfase_sf"/>
</dbReference>
<evidence type="ECO:0000256" key="3">
    <source>
        <dbReference type="ARBA" id="ARBA00022679"/>
    </source>
</evidence>
<dbReference type="InterPro" id="IPR029063">
    <property type="entry name" value="SAM-dependent_MTases_sf"/>
</dbReference>
<proteinExistence type="inferred from homology"/>
<evidence type="ECO:0000256" key="2">
    <source>
        <dbReference type="ARBA" id="ARBA00022603"/>
    </source>
</evidence>
<accession>A0AA88XD34</accession>
<protein>
    <recommendedName>
        <fullName evidence="6">Methyltransferase-like protein 13</fullName>
    </recommendedName>
</protein>
<sequence>MALDPVTFETLVPSRYITFTLPDPSASPHLHSTPLLRVAVLDSPIQPTTPRVAAILVPTNRETDWIFSTEPGHLQLLLTSPQTSRLILLGDLPSSPYPTPSFTRPCSAHSTDRQHELTPLLIALSPRSCFAKGLPKILFFNYEDDVVSSVIVDRRTGPIVGELLVEDVEIEGDDGVRQFRRRLRFKRMPNFIQSQIRILPNGNGGGGDDCSGRLDFGGSVGVGFRLDTGVLVHPYLEPMVTGVSLIGSYLDEQIRGGLRPKALCLGVGGGALIEFLSEKLGFEVVGVEADEVVLRVAKQHFGLKDSESMRLCVCDGIAMMVSGFDTKFDVIMVDLDSSDARTVISAPPLEFVTEPVLRAASSVLREQGILVINVIPPSQSFYEVLIRELREVFNELYEINVGNTDNFVLVATVSPIEPAINEFIRSSSWKFDHRTVMNPEPGRCRRSEELMGKNGGVKGMWFPI</sequence>
<dbReference type="Pfam" id="PF01564">
    <property type="entry name" value="Spermine_synth"/>
    <property type="match status" value="1"/>
</dbReference>
<dbReference type="SUPFAM" id="SSF53335">
    <property type="entry name" value="S-adenosyl-L-methionine-dependent methyltransferases"/>
    <property type="match status" value="1"/>
</dbReference>
<comment type="caution">
    <text evidence="4">The sequence shown here is derived from an EMBL/GenBank/DDBJ whole genome shotgun (WGS) entry which is preliminary data.</text>
</comment>
<dbReference type="Gene3D" id="3.40.50.150">
    <property type="entry name" value="Vaccinia Virus protein VP39"/>
    <property type="match status" value="1"/>
</dbReference>
<gene>
    <name evidence="4" type="ORF">RJ639_031691</name>
</gene>
<dbReference type="PANTHER" id="PTHR12176">
    <property type="entry name" value="SAM-DEPENDENT METHYLTRANSFERASE SUPERFAMILY PROTEIN"/>
    <property type="match status" value="1"/>
</dbReference>
<dbReference type="PANTHER" id="PTHR12176:SF59">
    <property type="entry name" value="METHYLTRANSFERASE DOMAIN-CONTAINING PROTEIN-RELATED"/>
    <property type="match status" value="1"/>
</dbReference>
<organism evidence="4 5">
    <name type="scientific">Escallonia herrerae</name>
    <dbReference type="NCBI Taxonomy" id="1293975"/>
    <lineage>
        <taxon>Eukaryota</taxon>
        <taxon>Viridiplantae</taxon>
        <taxon>Streptophyta</taxon>
        <taxon>Embryophyta</taxon>
        <taxon>Tracheophyta</taxon>
        <taxon>Spermatophyta</taxon>
        <taxon>Magnoliopsida</taxon>
        <taxon>eudicotyledons</taxon>
        <taxon>Gunneridae</taxon>
        <taxon>Pentapetalae</taxon>
        <taxon>asterids</taxon>
        <taxon>campanulids</taxon>
        <taxon>Escalloniales</taxon>
        <taxon>Escalloniaceae</taxon>
        <taxon>Escallonia</taxon>
    </lineage>
</organism>
<dbReference type="CDD" id="cd02440">
    <property type="entry name" value="AdoMet_MTases"/>
    <property type="match status" value="1"/>
</dbReference>
<keyword evidence="3" id="KW-0808">Transferase</keyword>
<name>A0AA88XD34_9ASTE</name>
<comment type="similarity">
    <text evidence="1">Belongs to the methyltransferase superfamily.</text>
</comment>
<keyword evidence="2" id="KW-0489">Methyltransferase</keyword>
<evidence type="ECO:0008006" key="6">
    <source>
        <dbReference type="Google" id="ProtNLM"/>
    </source>
</evidence>
<dbReference type="EMBL" id="JAVXUP010000157">
    <property type="protein sequence ID" value="KAK3036110.1"/>
    <property type="molecule type" value="Genomic_DNA"/>
</dbReference>
<reference evidence="4" key="1">
    <citation type="submission" date="2022-12" db="EMBL/GenBank/DDBJ databases">
        <title>Draft genome assemblies for two species of Escallonia (Escalloniales).</title>
        <authorList>
            <person name="Chanderbali A."/>
            <person name="Dervinis C."/>
            <person name="Anghel I."/>
            <person name="Soltis D."/>
            <person name="Soltis P."/>
            <person name="Zapata F."/>
        </authorList>
    </citation>
    <scope>NUCLEOTIDE SEQUENCE</scope>
    <source>
        <strain evidence="4">UCBG64.0493</strain>
        <tissue evidence="4">Leaf</tissue>
    </source>
</reference>
<dbReference type="GO" id="GO:0032259">
    <property type="term" value="P:methylation"/>
    <property type="evidence" value="ECO:0007669"/>
    <property type="project" value="UniProtKB-KW"/>
</dbReference>
<evidence type="ECO:0000256" key="1">
    <source>
        <dbReference type="ARBA" id="ARBA00008361"/>
    </source>
</evidence>
<evidence type="ECO:0000313" key="4">
    <source>
        <dbReference type="EMBL" id="KAK3036110.1"/>
    </source>
</evidence>
<keyword evidence="5" id="KW-1185">Reference proteome</keyword>